<dbReference type="CDD" id="cd14817">
    <property type="entry name" value="D-Ala-D-Ala_dipeptidase_VanX"/>
    <property type="match status" value="1"/>
</dbReference>
<feature type="chain" id="PRO_5026352480" description="D-alanyl-D-alanine dipeptidase" evidence="11">
    <location>
        <begin position="19"/>
        <end position="235"/>
    </location>
</feature>
<keyword evidence="5 9" id="KW-0862">Zinc</keyword>
<evidence type="ECO:0000256" key="8">
    <source>
        <dbReference type="ARBA" id="ARBA00023316"/>
    </source>
</evidence>
<dbReference type="GO" id="GO:0008270">
    <property type="term" value="F:zinc ion binding"/>
    <property type="evidence" value="ECO:0007669"/>
    <property type="project" value="UniProtKB-UniRule"/>
</dbReference>
<evidence type="ECO:0000313" key="13">
    <source>
        <dbReference type="Proteomes" id="UP000431269"/>
    </source>
</evidence>
<dbReference type="GO" id="GO:0071555">
    <property type="term" value="P:cell wall organization"/>
    <property type="evidence" value="ECO:0007669"/>
    <property type="project" value="UniProtKB-KW"/>
</dbReference>
<evidence type="ECO:0000256" key="11">
    <source>
        <dbReference type="SAM" id="SignalP"/>
    </source>
</evidence>
<comment type="similarity">
    <text evidence="9 10">Belongs to the peptidase M15D family.</text>
</comment>
<sequence>MTKAWGAVAFAMVLSACAPERAPTPEPTPATETQTPDFVDVRALAPDIVVEIRYAGADNFVGRPIAGYEAAVCLLSRDAATALAAVHERLRASGRAIKVYDCYRPARAVADFAVWARDLDDQRTKAEYYPNVDKAQLFELGYIAERSGHSRGSTVDVTLVDWATGAEIDMGTSYDLFDPRSWPSDESVGAAARENRRVLAAAMRTYGFTPLQEEWWHFTLENEPYPQTFFDVPVR</sequence>
<evidence type="ECO:0000256" key="4">
    <source>
        <dbReference type="ARBA" id="ARBA00022801"/>
    </source>
</evidence>
<dbReference type="PANTHER" id="PTHR43126:SF1">
    <property type="entry name" value="D-ALANYL-D-ALANINE DIPEPTIDASE"/>
    <property type="match status" value="1"/>
</dbReference>
<dbReference type="InterPro" id="IPR000755">
    <property type="entry name" value="A_A_dipeptidase"/>
</dbReference>
<dbReference type="SUPFAM" id="SSF55166">
    <property type="entry name" value="Hedgehog/DD-peptidase"/>
    <property type="match status" value="1"/>
</dbReference>
<keyword evidence="4 9" id="KW-0378">Hydrolase</keyword>
<evidence type="ECO:0000313" key="12">
    <source>
        <dbReference type="EMBL" id="QGZ95172.1"/>
    </source>
</evidence>
<evidence type="ECO:0000256" key="6">
    <source>
        <dbReference type="ARBA" id="ARBA00022997"/>
    </source>
</evidence>
<name>A0A6I6MU38_9CAUL</name>
<organism evidence="12 13">
    <name type="scientific">Terricaulis silvestris</name>
    <dbReference type="NCBI Taxonomy" id="2686094"/>
    <lineage>
        <taxon>Bacteria</taxon>
        <taxon>Pseudomonadati</taxon>
        <taxon>Pseudomonadota</taxon>
        <taxon>Alphaproteobacteria</taxon>
        <taxon>Caulobacterales</taxon>
        <taxon>Caulobacteraceae</taxon>
        <taxon>Terricaulis</taxon>
    </lineage>
</organism>
<feature type="active site" description="Proton donor/acceptor" evidence="9">
    <location>
        <position position="214"/>
    </location>
</feature>
<evidence type="ECO:0000256" key="5">
    <source>
        <dbReference type="ARBA" id="ARBA00022833"/>
    </source>
</evidence>
<comment type="cofactor">
    <cofactor evidence="9">
        <name>Zn(2+)</name>
        <dbReference type="ChEBI" id="CHEBI:29105"/>
    </cofactor>
    <text evidence="9">Binds 1 zinc ion per subunit.</text>
</comment>
<accession>A0A6I6MU38</accession>
<dbReference type="InterPro" id="IPR009045">
    <property type="entry name" value="Zn_M74/Hedgehog-like"/>
</dbReference>
<dbReference type="RefSeq" id="WP_228445645.1">
    <property type="nucleotide sequence ID" value="NZ_CP047045.1"/>
</dbReference>
<dbReference type="EC" id="3.4.13.22" evidence="9 10"/>
<dbReference type="KEGG" id="tsv:DSM104635_02016"/>
<dbReference type="GO" id="GO:0160237">
    <property type="term" value="F:D-Ala-D-Ala dipeptidase activity"/>
    <property type="evidence" value="ECO:0007669"/>
    <property type="project" value="UniProtKB-EC"/>
</dbReference>
<feature type="site" description="Transition state stabilizer" evidence="9">
    <location>
        <position position="104"/>
    </location>
</feature>
<feature type="signal peptide" evidence="11">
    <location>
        <begin position="1"/>
        <end position="18"/>
    </location>
</feature>
<keyword evidence="2 9" id="KW-0645">Protease</keyword>
<evidence type="ECO:0000256" key="2">
    <source>
        <dbReference type="ARBA" id="ARBA00022670"/>
    </source>
</evidence>
<keyword evidence="3 9" id="KW-0479">Metal-binding</keyword>
<protein>
    <recommendedName>
        <fullName evidence="9 10">D-alanyl-D-alanine dipeptidase</fullName>
        <shortName evidence="9 10">D-Ala-D-Ala dipeptidase</shortName>
        <ecNumber evidence="9 10">3.4.13.22</ecNumber>
    </recommendedName>
</protein>
<keyword evidence="7 9" id="KW-0482">Metalloprotease</keyword>
<dbReference type="GO" id="GO:0008237">
    <property type="term" value="F:metallopeptidase activity"/>
    <property type="evidence" value="ECO:0007669"/>
    <property type="project" value="UniProtKB-KW"/>
</dbReference>
<evidence type="ECO:0000256" key="3">
    <source>
        <dbReference type="ARBA" id="ARBA00022723"/>
    </source>
</evidence>
<evidence type="ECO:0000256" key="10">
    <source>
        <dbReference type="PIRNR" id="PIRNR026671"/>
    </source>
</evidence>
<dbReference type="PROSITE" id="PS51257">
    <property type="entry name" value="PROKAR_LIPOPROTEIN"/>
    <property type="match status" value="1"/>
</dbReference>
<comment type="function">
    <text evidence="9 10">Catalyzes hydrolysis of the D-alanyl-D-alanine dipeptide.</text>
</comment>
<dbReference type="PIRSF" id="PIRSF026671">
    <property type="entry name" value="AA_dipeptidase"/>
    <property type="match status" value="1"/>
</dbReference>
<proteinExistence type="inferred from homology"/>
<evidence type="ECO:0000256" key="1">
    <source>
        <dbReference type="ARBA" id="ARBA00001362"/>
    </source>
</evidence>
<keyword evidence="13" id="KW-1185">Reference proteome</keyword>
<keyword evidence="8 10" id="KW-0961">Cell wall biogenesis/degradation</keyword>
<keyword evidence="11" id="KW-0732">Signal</keyword>
<evidence type="ECO:0000256" key="9">
    <source>
        <dbReference type="HAMAP-Rule" id="MF_01924"/>
    </source>
</evidence>
<feature type="binding site" evidence="9">
    <location>
        <position position="156"/>
    </location>
    <ligand>
        <name>Zn(2+)</name>
        <dbReference type="ChEBI" id="CHEBI:29105"/>
        <note>catalytic</note>
    </ligand>
</feature>
<comment type="catalytic activity">
    <reaction evidence="1 9 10">
        <text>D-alanyl-D-alanine + H2O = 2 D-alanine</text>
        <dbReference type="Rhea" id="RHEA:20661"/>
        <dbReference type="ChEBI" id="CHEBI:15377"/>
        <dbReference type="ChEBI" id="CHEBI:57416"/>
        <dbReference type="ChEBI" id="CHEBI:57822"/>
        <dbReference type="EC" id="3.4.13.22"/>
    </reaction>
</comment>
<dbReference type="Pfam" id="PF01427">
    <property type="entry name" value="Peptidase_M15"/>
    <property type="match status" value="1"/>
</dbReference>
<dbReference type="GO" id="GO:0006508">
    <property type="term" value="P:proteolysis"/>
    <property type="evidence" value="ECO:0007669"/>
    <property type="project" value="UniProtKB-KW"/>
</dbReference>
<gene>
    <name evidence="12" type="primary">vanX</name>
    <name evidence="9" type="synonym">ddpX</name>
    <name evidence="12" type="ORF">DSM104635_02016</name>
</gene>
<dbReference type="PANTHER" id="PTHR43126">
    <property type="entry name" value="D-ALANYL-D-ALANINE DIPEPTIDASE"/>
    <property type="match status" value="1"/>
</dbReference>
<feature type="binding site" evidence="9">
    <location>
        <position position="217"/>
    </location>
    <ligand>
        <name>Zn(2+)</name>
        <dbReference type="ChEBI" id="CHEBI:29105"/>
        <note>catalytic</note>
    </ligand>
</feature>
<dbReference type="AlphaFoldDB" id="A0A6I6MU38"/>
<evidence type="ECO:0000256" key="7">
    <source>
        <dbReference type="ARBA" id="ARBA00023049"/>
    </source>
</evidence>
<reference evidence="13" key="1">
    <citation type="submission" date="2019-12" db="EMBL/GenBank/DDBJ databases">
        <title>Complete genome of Terracaulis silvestris 0127_4.</title>
        <authorList>
            <person name="Vieira S."/>
            <person name="Riedel T."/>
            <person name="Sproer C."/>
            <person name="Pascual J."/>
            <person name="Boedeker C."/>
            <person name="Overmann J."/>
        </authorList>
    </citation>
    <scope>NUCLEOTIDE SEQUENCE [LARGE SCALE GENOMIC DNA]</scope>
    <source>
        <strain evidence="13">0127_4</strain>
    </source>
</reference>
<dbReference type="Gene3D" id="3.30.1380.10">
    <property type="match status" value="1"/>
</dbReference>
<dbReference type="EMBL" id="CP047045">
    <property type="protein sequence ID" value="QGZ95172.1"/>
    <property type="molecule type" value="Genomic_DNA"/>
</dbReference>
<dbReference type="HAMAP" id="MF_01924">
    <property type="entry name" value="A_A_dipeptidase"/>
    <property type="match status" value="1"/>
</dbReference>
<feature type="binding site" evidence="9">
    <location>
        <position position="149"/>
    </location>
    <ligand>
        <name>Zn(2+)</name>
        <dbReference type="ChEBI" id="CHEBI:29105"/>
        <note>catalytic</note>
    </ligand>
</feature>
<keyword evidence="6 9" id="KW-0224">Dipeptidase</keyword>
<dbReference type="Proteomes" id="UP000431269">
    <property type="component" value="Chromosome"/>
</dbReference>